<feature type="transmembrane region" description="Helical" evidence="1">
    <location>
        <begin position="6"/>
        <end position="28"/>
    </location>
</feature>
<evidence type="ECO:0000256" key="1">
    <source>
        <dbReference type="SAM" id="Phobius"/>
    </source>
</evidence>
<sequence length="170" mass="18564">MTVLDMIGGAGALGGVFGAVGSGLSRLIGIYELREKRKDRAMDIAHDRDRWDHDLRLIGVQSDAQARQADQALDRADTEGRWTGLEASIAAEAKLTGGYVWVEAVRALVRPVLTVLIWLVFSLLFFTALGARLPAAIRDDIVITFVNAVTFSASTALAWWFGDRGPVRPR</sequence>
<evidence type="ECO:0000313" key="2">
    <source>
        <dbReference type="EMBL" id="GGZ34484.1"/>
    </source>
</evidence>
<protein>
    <recommendedName>
        <fullName evidence="4">Holin of 3TMs, for gene-transfer release</fullName>
    </recommendedName>
</protein>
<keyword evidence="1" id="KW-1133">Transmembrane helix</keyword>
<keyword evidence="1" id="KW-0472">Membrane</keyword>
<gene>
    <name evidence="2" type="ORF">GCM10011273_21150</name>
</gene>
<organism evidence="2 3">
    <name type="scientific">Asticcacaulis endophyticus</name>
    <dbReference type="NCBI Taxonomy" id="1395890"/>
    <lineage>
        <taxon>Bacteria</taxon>
        <taxon>Pseudomonadati</taxon>
        <taxon>Pseudomonadota</taxon>
        <taxon>Alphaproteobacteria</taxon>
        <taxon>Caulobacterales</taxon>
        <taxon>Caulobacteraceae</taxon>
        <taxon>Asticcacaulis</taxon>
    </lineage>
</organism>
<dbReference type="RefSeq" id="WP_189486405.1">
    <property type="nucleotide sequence ID" value="NZ_BMZB01000002.1"/>
</dbReference>
<keyword evidence="1" id="KW-0812">Transmembrane</keyword>
<feature type="transmembrane region" description="Helical" evidence="1">
    <location>
        <begin position="141"/>
        <end position="161"/>
    </location>
</feature>
<reference evidence="2" key="1">
    <citation type="journal article" date="2014" name="Int. J. Syst. Evol. Microbiol.">
        <title>Complete genome sequence of Corynebacterium casei LMG S-19264T (=DSM 44701T), isolated from a smear-ripened cheese.</title>
        <authorList>
            <consortium name="US DOE Joint Genome Institute (JGI-PGF)"/>
            <person name="Walter F."/>
            <person name="Albersmeier A."/>
            <person name="Kalinowski J."/>
            <person name="Ruckert C."/>
        </authorList>
    </citation>
    <scope>NUCLEOTIDE SEQUENCE</scope>
    <source>
        <strain evidence="2">KCTC 32296</strain>
    </source>
</reference>
<evidence type="ECO:0000313" key="3">
    <source>
        <dbReference type="Proteomes" id="UP000662572"/>
    </source>
</evidence>
<proteinExistence type="predicted"/>
<name>A0A918Q5G0_9CAUL</name>
<dbReference type="EMBL" id="BMZB01000002">
    <property type="protein sequence ID" value="GGZ34484.1"/>
    <property type="molecule type" value="Genomic_DNA"/>
</dbReference>
<keyword evidence="3" id="KW-1185">Reference proteome</keyword>
<accession>A0A918Q5G0</accession>
<evidence type="ECO:0008006" key="4">
    <source>
        <dbReference type="Google" id="ProtNLM"/>
    </source>
</evidence>
<dbReference type="AlphaFoldDB" id="A0A918Q5G0"/>
<dbReference type="Proteomes" id="UP000662572">
    <property type="component" value="Unassembled WGS sequence"/>
</dbReference>
<feature type="transmembrane region" description="Helical" evidence="1">
    <location>
        <begin position="115"/>
        <end position="135"/>
    </location>
</feature>
<reference evidence="2" key="2">
    <citation type="submission" date="2020-09" db="EMBL/GenBank/DDBJ databases">
        <authorList>
            <person name="Sun Q."/>
            <person name="Kim S."/>
        </authorList>
    </citation>
    <scope>NUCLEOTIDE SEQUENCE</scope>
    <source>
        <strain evidence="2">KCTC 32296</strain>
    </source>
</reference>
<comment type="caution">
    <text evidence="2">The sequence shown here is derived from an EMBL/GenBank/DDBJ whole genome shotgun (WGS) entry which is preliminary data.</text>
</comment>